<dbReference type="AlphaFoldDB" id="A0A402C8D2"/>
<comment type="caution">
    <text evidence="1">The sequence shown here is derived from an EMBL/GenBank/DDBJ whole genome shotgun (WGS) entry which is preliminary data.</text>
</comment>
<gene>
    <name evidence="1" type="ORF">Rhow_003517</name>
</gene>
<sequence>MPTRVHGRRIVLEALVHFVNQPLVLSELGCRAAAHGRCSPRFYFGTRSERHIHETSPRV</sequence>
<keyword evidence="2" id="KW-1185">Reference proteome</keyword>
<protein>
    <submittedName>
        <fullName evidence="1">Uncharacterized protein</fullName>
    </submittedName>
</protein>
<reference evidence="1 2" key="1">
    <citation type="submission" date="2018-11" db="EMBL/GenBank/DDBJ databases">
        <title>Microbial catabolism of amino acid.</title>
        <authorList>
            <person name="Hibi M."/>
            <person name="Ogawa J."/>
        </authorList>
    </citation>
    <scope>NUCLEOTIDE SEQUENCE [LARGE SCALE GENOMIC DNA]</scope>
    <source>
        <strain evidence="1 2">C31-06</strain>
    </source>
</reference>
<name>A0A402C8D2_RHOWR</name>
<dbReference type="Proteomes" id="UP000287519">
    <property type="component" value="Unassembled WGS sequence"/>
</dbReference>
<accession>A0A402C8D2</accession>
<organism evidence="1 2">
    <name type="scientific">Rhodococcus wratislaviensis</name>
    <name type="common">Tsukamurella wratislaviensis</name>
    <dbReference type="NCBI Taxonomy" id="44752"/>
    <lineage>
        <taxon>Bacteria</taxon>
        <taxon>Bacillati</taxon>
        <taxon>Actinomycetota</taxon>
        <taxon>Actinomycetes</taxon>
        <taxon>Mycobacteriales</taxon>
        <taxon>Nocardiaceae</taxon>
        <taxon>Rhodococcus</taxon>
    </lineage>
</organism>
<proteinExistence type="predicted"/>
<evidence type="ECO:0000313" key="2">
    <source>
        <dbReference type="Proteomes" id="UP000287519"/>
    </source>
</evidence>
<evidence type="ECO:0000313" key="1">
    <source>
        <dbReference type="EMBL" id="GCE39874.1"/>
    </source>
</evidence>
<dbReference type="EMBL" id="BHYM01000032">
    <property type="protein sequence ID" value="GCE39874.1"/>
    <property type="molecule type" value="Genomic_DNA"/>
</dbReference>